<dbReference type="Pfam" id="PF00486">
    <property type="entry name" value="Trans_reg_C"/>
    <property type="match status" value="1"/>
</dbReference>
<dbReference type="PROSITE" id="PS50110">
    <property type="entry name" value="RESPONSE_REGULATORY"/>
    <property type="match status" value="1"/>
</dbReference>
<evidence type="ECO:0000256" key="3">
    <source>
        <dbReference type="ARBA" id="ARBA00023163"/>
    </source>
</evidence>
<dbReference type="EMBL" id="JANGCH010000001">
    <property type="protein sequence ID" value="MCQ5120866.1"/>
    <property type="molecule type" value="Genomic_DNA"/>
</dbReference>
<keyword evidence="4" id="KW-0597">Phosphoprotein</keyword>
<dbReference type="InterPro" id="IPR036388">
    <property type="entry name" value="WH-like_DNA-bd_sf"/>
</dbReference>
<evidence type="ECO:0000259" key="6">
    <source>
        <dbReference type="PROSITE" id="PS50110"/>
    </source>
</evidence>
<keyword evidence="2 5" id="KW-0238">DNA-binding</keyword>
<dbReference type="InterPro" id="IPR001789">
    <property type="entry name" value="Sig_transdc_resp-reg_receiver"/>
</dbReference>
<name>A0ABT1SI20_9FIRM</name>
<dbReference type="CDD" id="cd00383">
    <property type="entry name" value="trans_reg_C"/>
    <property type="match status" value="1"/>
</dbReference>
<feature type="DNA-binding region" description="OmpR/PhoB-type" evidence="5">
    <location>
        <begin position="125"/>
        <end position="221"/>
    </location>
</feature>
<accession>A0ABT1SI20</accession>
<gene>
    <name evidence="8" type="ORF">NE663_01165</name>
</gene>
<evidence type="ECO:0000256" key="1">
    <source>
        <dbReference type="ARBA" id="ARBA00023015"/>
    </source>
</evidence>
<evidence type="ECO:0000259" key="7">
    <source>
        <dbReference type="PROSITE" id="PS51755"/>
    </source>
</evidence>
<dbReference type="SUPFAM" id="SSF52172">
    <property type="entry name" value="CheY-like"/>
    <property type="match status" value="1"/>
</dbReference>
<evidence type="ECO:0000256" key="2">
    <source>
        <dbReference type="ARBA" id="ARBA00023125"/>
    </source>
</evidence>
<dbReference type="InterPro" id="IPR039420">
    <property type="entry name" value="WalR-like"/>
</dbReference>
<keyword evidence="9" id="KW-1185">Reference proteome</keyword>
<evidence type="ECO:0000256" key="5">
    <source>
        <dbReference type="PROSITE-ProRule" id="PRU01091"/>
    </source>
</evidence>
<dbReference type="CDD" id="cd17574">
    <property type="entry name" value="REC_OmpR"/>
    <property type="match status" value="1"/>
</dbReference>
<proteinExistence type="predicted"/>
<keyword evidence="3" id="KW-0804">Transcription</keyword>
<protein>
    <submittedName>
        <fullName evidence="8">Response regulator transcription factor</fullName>
    </submittedName>
</protein>
<evidence type="ECO:0000256" key="4">
    <source>
        <dbReference type="PROSITE-ProRule" id="PRU00169"/>
    </source>
</evidence>
<dbReference type="PANTHER" id="PTHR48111:SF73">
    <property type="entry name" value="ALKALINE PHOSPHATASE SYNTHESIS TRANSCRIPTIONAL REGULATORY PROTEIN PHOP"/>
    <property type="match status" value="1"/>
</dbReference>
<dbReference type="RefSeq" id="WP_256197280.1">
    <property type="nucleotide sequence ID" value="NZ_CANTYB010000053.1"/>
</dbReference>
<dbReference type="SMART" id="SM00862">
    <property type="entry name" value="Trans_reg_C"/>
    <property type="match status" value="1"/>
</dbReference>
<dbReference type="InterPro" id="IPR011006">
    <property type="entry name" value="CheY-like_superfamily"/>
</dbReference>
<dbReference type="Gene3D" id="6.10.250.690">
    <property type="match status" value="1"/>
</dbReference>
<sequence>MARIAVIEDDESIRSLIEIALSSQYEVAAFESAEQFLKEVPHYRYFDLLVLDIMLPGMNGIDLMKQVRSKEQGNDPAILLLSAKDREIDKIIGLDGGADDYMTKPFGVMELMARIRNLLKRMKRQNVYENARLKVEQETRSVYLDQQLIELTYKEFELLWFLISNRRRVVPREELLNQIWGYEFIGESRTLDVHINSLRKKLKDYGSHIRSSRGVGYRFHEEEAA</sequence>
<dbReference type="PROSITE" id="PS51755">
    <property type="entry name" value="OMPR_PHOB"/>
    <property type="match status" value="1"/>
</dbReference>
<organism evidence="8 9">
    <name type="scientific">Massilicoli timonensis</name>
    <dbReference type="NCBI Taxonomy" id="2015901"/>
    <lineage>
        <taxon>Bacteria</taxon>
        <taxon>Bacillati</taxon>
        <taxon>Bacillota</taxon>
        <taxon>Erysipelotrichia</taxon>
        <taxon>Erysipelotrichales</taxon>
        <taxon>Erysipelotrichaceae</taxon>
        <taxon>Massilicoli</taxon>
    </lineage>
</organism>
<evidence type="ECO:0000313" key="9">
    <source>
        <dbReference type="Proteomes" id="UP001524435"/>
    </source>
</evidence>
<dbReference type="SMART" id="SM00448">
    <property type="entry name" value="REC"/>
    <property type="match status" value="1"/>
</dbReference>
<feature type="domain" description="OmpR/PhoB-type" evidence="7">
    <location>
        <begin position="125"/>
        <end position="221"/>
    </location>
</feature>
<evidence type="ECO:0000313" key="8">
    <source>
        <dbReference type="EMBL" id="MCQ5120866.1"/>
    </source>
</evidence>
<keyword evidence="1" id="KW-0805">Transcription regulation</keyword>
<feature type="modified residue" description="4-aspartylphosphate" evidence="4">
    <location>
        <position position="52"/>
    </location>
</feature>
<dbReference type="Proteomes" id="UP001524435">
    <property type="component" value="Unassembled WGS sequence"/>
</dbReference>
<dbReference type="InterPro" id="IPR001867">
    <property type="entry name" value="OmpR/PhoB-type_DNA-bd"/>
</dbReference>
<comment type="caution">
    <text evidence="8">The sequence shown here is derived from an EMBL/GenBank/DDBJ whole genome shotgun (WGS) entry which is preliminary data.</text>
</comment>
<dbReference type="Gene3D" id="1.10.10.10">
    <property type="entry name" value="Winged helix-like DNA-binding domain superfamily/Winged helix DNA-binding domain"/>
    <property type="match status" value="1"/>
</dbReference>
<dbReference type="Pfam" id="PF00072">
    <property type="entry name" value="Response_reg"/>
    <property type="match status" value="1"/>
</dbReference>
<reference evidence="8 9" key="1">
    <citation type="submission" date="2022-06" db="EMBL/GenBank/DDBJ databases">
        <title>Isolation of gut microbiota from human fecal samples.</title>
        <authorList>
            <person name="Pamer E.G."/>
            <person name="Barat B."/>
            <person name="Waligurski E."/>
            <person name="Medina S."/>
            <person name="Paddock L."/>
            <person name="Mostad J."/>
        </authorList>
    </citation>
    <scope>NUCLEOTIDE SEQUENCE [LARGE SCALE GENOMIC DNA]</scope>
    <source>
        <strain evidence="8 9">DFI.6.1</strain>
    </source>
</reference>
<feature type="domain" description="Response regulatory" evidence="6">
    <location>
        <begin position="3"/>
        <end position="119"/>
    </location>
</feature>
<dbReference type="PANTHER" id="PTHR48111">
    <property type="entry name" value="REGULATOR OF RPOS"/>
    <property type="match status" value="1"/>
</dbReference>
<dbReference type="Gene3D" id="3.40.50.2300">
    <property type="match status" value="1"/>
</dbReference>